<organism evidence="1 2">
    <name type="scientific">Pseudolysinimonas yzui</name>
    <dbReference type="NCBI Taxonomy" id="2708254"/>
    <lineage>
        <taxon>Bacteria</taxon>
        <taxon>Bacillati</taxon>
        <taxon>Actinomycetota</taxon>
        <taxon>Actinomycetes</taxon>
        <taxon>Micrococcales</taxon>
        <taxon>Microbacteriaceae</taxon>
        <taxon>Pseudolysinimonas</taxon>
    </lineage>
</organism>
<name>A0A8J3GP46_9MICO</name>
<proteinExistence type="predicted"/>
<sequence length="183" mass="20479">MRFATIAQFRAWLDANHETSQGIRLEIAKKGAPVVTHTVEESLDAALEYGWIDGRRKGIDEHLFEQYYAPRGPKSTWSVKNVETVTRKIAAGQMKPRGLAEVEKAKADGRWDRAYAGSATAEPHPDFLAALAANPAAQATYEALTAQNRFAIYFRLHQAKKPETRARNVEKFVAMLARGEAFY</sequence>
<dbReference type="AlphaFoldDB" id="A0A8J3GP46"/>
<dbReference type="EMBL" id="BNAI01000001">
    <property type="protein sequence ID" value="GHF09662.1"/>
    <property type="molecule type" value="Genomic_DNA"/>
</dbReference>
<keyword evidence="2" id="KW-1185">Reference proteome</keyword>
<dbReference type="Pfam" id="PF13376">
    <property type="entry name" value="OmdA"/>
    <property type="match status" value="1"/>
</dbReference>
<reference evidence="1" key="1">
    <citation type="journal article" date="2014" name="Int. J. Syst. Evol. Microbiol.">
        <title>Complete genome sequence of Corynebacterium casei LMG S-19264T (=DSM 44701T), isolated from a smear-ripened cheese.</title>
        <authorList>
            <consortium name="US DOE Joint Genome Institute (JGI-PGF)"/>
            <person name="Walter F."/>
            <person name="Albersmeier A."/>
            <person name="Kalinowski J."/>
            <person name="Ruckert C."/>
        </authorList>
    </citation>
    <scope>NUCLEOTIDE SEQUENCE</scope>
    <source>
        <strain evidence="1">CGMCC 1.16548</strain>
    </source>
</reference>
<reference evidence="1" key="2">
    <citation type="submission" date="2020-09" db="EMBL/GenBank/DDBJ databases">
        <authorList>
            <person name="Sun Q."/>
            <person name="Zhou Y."/>
        </authorList>
    </citation>
    <scope>NUCLEOTIDE SEQUENCE</scope>
    <source>
        <strain evidence="1">CGMCC 1.16548</strain>
    </source>
</reference>
<evidence type="ECO:0000313" key="1">
    <source>
        <dbReference type="EMBL" id="GHF09662.1"/>
    </source>
</evidence>
<protein>
    <recommendedName>
        <fullName evidence="3">Bacteriocin-protection protein</fullName>
    </recommendedName>
</protein>
<comment type="caution">
    <text evidence="1">The sequence shown here is derived from an EMBL/GenBank/DDBJ whole genome shotgun (WGS) entry which is preliminary data.</text>
</comment>
<evidence type="ECO:0000313" key="2">
    <source>
        <dbReference type="Proteomes" id="UP000617531"/>
    </source>
</evidence>
<evidence type="ECO:0008006" key="3">
    <source>
        <dbReference type="Google" id="ProtNLM"/>
    </source>
</evidence>
<dbReference type="Proteomes" id="UP000617531">
    <property type="component" value="Unassembled WGS sequence"/>
</dbReference>
<accession>A0A8J3GP46</accession>
<gene>
    <name evidence="1" type="ORF">GCM10011600_08360</name>
</gene>